<protein>
    <submittedName>
        <fullName evidence="2">Uncharacterized protein</fullName>
    </submittedName>
</protein>
<comment type="caution">
    <text evidence="2">The sequence shown here is derived from an EMBL/GenBank/DDBJ whole genome shotgun (WGS) entry which is preliminary data.</text>
</comment>
<reference evidence="2 3" key="1">
    <citation type="submission" date="2016-03" db="EMBL/GenBank/DDBJ databases">
        <title>Whole genome sequencing of Grifola frondosa 9006-11.</title>
        <authorList>
            <person name="Min B."/>
            <person name="Park H."/>
            <person name="Kim J.-G."/>
            <person name="Cho H."/>
            <person name="Oh Y.-L."/>
            <person name="Kong W.-S."/>
            <person name="Choi I.-G."/>
        </authorList>
    </citation>
    <scope>NUCLEOTIDE SEQUENCE [LARGE SCALE GENOMIC DNA]</scope>
    <source>
        <strain evidence="2 3">9006-11</strain>
    </source>
</reference>
<dbReference type="Proteomes" id="UP000092993">
    <property type="component" value="Unassembled WGS sequence"/>
</dbReference>
<accession>A0A1C7LTL7</accession>
<sequence>MSAAKPVRNCSTLLDHARLEIITSNMTHNTPENCDMEVEVSVTSKDEVISTRPSTPVRPEPAGKLRRMGAFIGKENEDMGVENSDSDKVNKDGMDIVPDEEARGSATKQRGNLPHHVICSCMQ</sequence>
<keyword evidence="3" id="KW-1185">Reference proteome</keyword>
<organism evidence="2 3">
    <name type="scientific">Grifola frondosa</name>
    <name type="common">Maitake</name>
    <name type="synonym">Polyporus frondosus</name>
    <dbReference type="NCBI Taxonomy" id="5627"/>
    <lineage>
        <taxon>Eukaryota</taxon>
        <taxon>Fungi</taxon>
        <taxon>Dikarya</taxon>
        <taxon>Basidiomycota</taxon>
        <taxon>Agaricomycotina</taxon>
        <taxon>Agaricomycetes</taxon>
        <taxon>Polyporales</taxon>
        <taxon>Grifolaceae</taxon>
        <taxon>Grifola</taxon>
    </lineage>
</organism>
<feature type="region of interest" description="Disordered" evidence="1">
    <location>
        <begin position="74"/>
        <end position="93"/>
    </location>
</feature>
<evidence type="ECO:0000256" key="1">
    <source>
        <dbReference type="SAM" id="MobiDB-lite"/>
    </source>
</evidence>
<dbReference type="AlphaFoldDB" id="A0A1C7LTL7"/>
<name>A0A1C7LTL7_GRIFR</name>
<proteinExistence type="predicted"/>
<gene>
    <name evidence="2" type="ORF">A0H81_12918</name>
</gene>
<evidence type="ECO:0000313" key="3">
    <source>
        <dbReference type="Proteomes" id="UP000092993"/>
    </source>
</evidence>
<feature type="region of interest" description="Disordered" evidence="1">
    <location>
        <begin position="45"/>
        <end position="64"/>
    </location>
</feature>
<dbReference type="EMBL" id="LUGG01000025">
    <property type="protein sequence ID" value="OBZ67259.1"/>
    <property type="molecule type" value="Genomic_DNA"/>
</dbReference>
<evidence type="ECO:0000313" key="2">
    <source>
        <dbReference type="EMBL" id="OBZ67259.1"/>
    </source>
</evidence>